<name>A0ABP1D3C8_9APHY</name>
<evidence type="ECO:0000313" key="2">
    <source>
        <dbReference type="EMBL" id="CAL1702408.1"/>
    </source>
</evidence>
<gene>
    <name evidence="2" type="ORF">GFSPODELE1_LOCUS4031</name>
</gene>
<reference evidence="3" key="1">
    <citation type="submission" date="2024-04" db="EMBL/GenBank/DDBJ databases">
        <authorList>
            <person name="Shaw F."/>
            <person name="Minotto A."/>
        </authorList>
    </citation>
    <scope>NUCLEOTIDE SEQUENCE [LARGE SCALE GENOMIC DNA]</scope>
</reference>
<protein>
    <submittedName>
        <fullName evidence="2">Uncharacterized protein</fullName>
    </submittedName>
</protein>
<evidence type="ECO:0000256" key="1">
    <source>
        <dbReference type="SAM" id="SignalP"/>
    </source>
</evidence>
<proteinExistence type="predicted"/>
<evidence type="ECO:0000313" key="3">
    <source>
        <dbReference type="Proteomes" id="UP001497453"/>
    </source>
</evidence>
<keyword evidence="1" id="KW-0732">Signal</keyword>
<dbReference type="EMBL" id="OZ037945">
    <property type="protein sequence ID" value="CAL1702408.1"/>
    <property type="molecule type" value="Genomic_DNA"/>
</dbReference>
<keyword evidence="3" id="KW-1185">Reference proteome</keyword>
<dbReference type="Proteomes" id="UP001497453">
    <property type="component" value="Chromosome 2"/>
</dbReference>
<organism evidence="2 3">
    <name type="scientific">Somion occarium</name>
    <dbReference type="NCBI Taxonomy" id="3059160"/>
    <lineage>
        <taxon>Eukaryota</taxon>
        <taxon>Fungi</taxon>
        <taxon>Dikarya</taxon>
        <taxon>Basidiomycota</taxon>
        <taxon>Agaricomycotina</taxon>
        <taxon>Agaricomycetes</taxon>
        <taxon>Polyporales</taxon>
        <taxon>Cerrenaceae</taxon>
        <taxon>Somion</taxon>
    </lineage>
</organism>
<feature type="chain" id="PRO_5046179414" evidence="1">
    <location>
        <begin position="18"/>
        <end position="197"/>
    </location>
</feature>
<sequence length="197" mass="20621">MMFSTFILAFLSTVVSASPLNIAARHNSSSACDGLGPNAFDDTTSGFGFILGVTDGTTVNPQSIVLADPTDGTPTKVLGTLNTHPNVPFSTSFELQNGALTPVFSFAGPVAQPAIAGSFVSFAVSPSADPAGIYCAVPQEDENNTTLLAVDGDTDSFALCAESVEHAFNVFSLVYKPDAYHPEYQFDTCRPAKVQVL</sequence>
<accession>A0ABP1D3C8</accession>
<feature type="signal peptide" evidence="1">
    <location>
        <begin position="1"/>
        <end position="17"/>
    </location>
</feature>